<feature type="domain" description="Outer membrane protein beta-barrel" evidence="3">
    <location>
        <begin position="12"/>
        <end position="144"/>
    </location>
</feature>
<sequence length="160" mass="17480">MIASALLFFMSANMQAQIAIGGGLGYNEKVSGAGVTAKAQFNITNEIAISPGFTYFFGTAVYGFNQNMIAVDVNGHYFFDIMDDKLKIYPLVGLNFSSYKTGYSNYYFQTSEVSNSTFGANIGAGAQYKFTEKLSVYLEPKYVASEFGQVIVNAGILYQL</sequence>
<accession>G2EBG3</accession>
<feature type="signal peptide" evidence="2">
    <location>
        <begin position="1"/>
        <end position="16"/>
    </location>
</feature>
<reference evidence="4 5" key="1">
    <citation type="journal article" date="2008" name="Int. J. Syst. Evol. Microbiol.">
        <title>Bizionia argentinensis sp. nov., isolated from surface marine water in Antarctica.</title>
        <authorList>
            <person name="Bercovich A."/>
            <person name="Vazquez S.C."/>
            <person name="Yankilevich P."/>
            <person name="Coria S.H."/>
            <person name="Foti M."/>
            <person name="Hernandez E."/>
            <person name="Vidal A."/>
            <person name="Ruberto L."/>
            <person name="Melo C."/>
            <person name="Marenssi S."/>
            <person name="Criscuolo M."/>
            <person name="Memoli M."/>
            <person name="Arguelles M."/>
            <person name="Mac Cormack W.P."/>
        </authorList>
    </citation>
    <scope>NUCLEOTIDE SEQUENCE [LARGE SCALE GENOMIC DNA]</scope>
    <source>
        <strain evidence="4 5">JUB59</strain>
    </source>
</reference>
<protein>
    <submittedName>
        <fullName evidence="4">Porin family protein</fullName>
    </submittedName>
</protein>
<evidence type="ECO:0000256" key="1">
    <source>
        <dbReference type="ARBA" id="ARBA00022729"/>
    </source>
</evidence>
<keyword evidence="5" id="KW-1185">Reference proteome</keyword>
<dbReference type="InterPro" id="IPR011250">
    <property type="entry name" value="OMP/PagP_B-barrel"/>
</dbReference>
<organism evidence="4 5">
    <name type="scientific">Bizionia argentinensis JUB59</name>
    <dbReference type="NCBI Taxonomy" id="1046627"/>
    <lineage>
        <taxon>Bacteria</taxon>
        <taxon>Pseudomonadati</taxon>
        <taxon>Bacteroidota</taxon>
        <taxon>Flavobacteriia</taxon>
        <taxon>Flavobacteriales</taxon>
        <taxon>Flavobacteriaceae</taxon>
        <taxon>Bizionia</taxon>
    </lineage>
</organism>
<name>G2EBG3_9FLAO</name>
<dbReference type="eggNOG" id="COG3637">
    <property type="taxonomic scope" value="Bacteria"/>
</dbReference>
<gene>
    <name evidence="4" type="ORF">BZARG_842</name>
</gene>
<dbReference type="InterPro" id="IPR027385">
    <property type="entry name" value="Beta-barrel_OMP"/>
</dbReference>
<evidence type="ECO:0000256" key="2">
    <source>
        <dbReference type="SAM" id="SignalP"/>
    </source>
</evidence>
<evidence type="ECO:0000259" key="3">
    <source>
        <dbReference type="Pfam" id="PF13505"/>
    </source>
</evidence>
<evidence type="ECO:0000313" key="5">
    <source>
        <dbReference type="Proteomes" id="UP000003730"/>
    </source>
</evidence>
<dbReference type="AlphaFoldDB" id="G2EBG3"/>
<dbReference type="Proteomes" id="UP000003730">
    <property type="component" value="Unassembled WGS sequence"/>
</dbReference>
<comment type="caution">
    <text evidence="4">The sequence shown here is derived from an EMBL/GenBank/DDBJ whole genome shotgun (WGS) entry which is preliminary data.</text>
</comment>
<keyword evidence="1 2" id="KW-0732">Signal</keyword>
<proteinExistence type="predicted"/>
<dbReference type="STRING" id="1046627.BZARG_842"/>
<dbReference type="SUPFAM" id="SSF56925">
    <property type="entry name" value="OMPA-like"/>
    <property type="match status" value="1"/>
</dbReference>
<dbReference type="EMBL" id="AFXZ01000012">
    <property type="protein sequence ID" value="EGV44182.2"/>
    <property type="molecule type" value="Genomic_DNA"/>
</dbReference>
<feature type="chain" id="PRO_5020561902" evidence="2">
    <location>
        <begin position="17"/>
        <end position="160"/>
    </location>
</feature>
<dbReference type="OrthoDB" id="1163183at2"/>
<evidence type="ECO:0000313" key="4">
    <source>
        <dbReference type="EMBL" id="EGV44182.2"/>
    </source>
</evidence>
<dbReference type="Pfam" id="PF13505">
    <property type="entry name" value="OMP_b-brl"/>
    <property type="match status" value="1"/>
</dbReference>
<dbReference type="Gene3D" id="2.40.160.20">
    <property type="match status" value="1"/>
</dbReference>